<dbReference type="EMBL" id="KN831972">
    <property type="protein sequence ID" value="KIO04281.1"/>
    <property type="molecule type" value="Genomic_DNA"/>
</dbReference>
<dbReference type="AlphaFoldDB" id="A0A0C3P963"/>
<feature type="compositionally biased region" description="Basic and acidic residues" evidence="1">
    <location>
        <begin position="52"/>
        <end position="97"/>
    </location>
</feature>
<evidence type="ECO:0000313" key="3">
    <source>
        <dbReference type="Proteomes" id="UP000054217"/>
    </source>
</evidence>
<gene>
    <name evidence="2" type="ORF">M404DRAFT_26474</name>
</gene>
<dbReference type="Proteomes" id="UP000054217">
    <property type="component" value="Unassembled WGS sequence"/>
</dbReference>
<accession>A0A0C3P963</accession>
<dbReference type="HOGENOM" id="CLU_062064_0_1_1"/>
<feature type="region of interest" description="Disordered" evidence="1">
    <location>
        <begin position="52"/>
        <end position="106"/>
    </location>
</feature>
<protein>
    <submittedName>
        <fullName evidence="2">Uncharacterized protein</fullName>
    </submittedName>
</protein>
<proteinExistence type="predicted"/>
<keyword evidence="3" id="KW-1185">Reference proteome</keyword>
<evidence type="ECO:0000313" key="2">
    <source>
        <dbReference type="EMBL" id="KIO04281.1"/>
    </source>
</evidence>
<reference evidence="2 3" key="1">
    <citation type="submission" date="2014-04" db="EMBL/GenBank/DDBJ databases">
        <authorList>
            <consortium name="DOE Joint Genome Institute"/>
            <person name="Kuo A."/>
            <person name="Kohler A."/>
            <person name="Costa M.D."/>
            <person name="Nagy L.G."/>
            <person name="Floudas D."/>
            <person name="Copeland A."/>
            <person name="Barry K.W."/>
            <person name="Cichocki N."/>
            <person name="Veneault-Fourrey C."/>
            <person name="LaButti K."/>
            <person name="Lindquist E.A."/>
            <person name="Lipzen A."/>
            <person name="Lundell T."/>
            <person name="Morin E."/>
            <person name="Murat C."/>
            <person name="Sun H."/>
            <person name="Tunlid A."/>
            <person name="Henrissat B."/>
            <person name="Grigoriev I.V."/>
            <person name="Hibbett D.S."/>
            <person name="Martin F."/>
            <person name="Nordberg H.P."/>
            <person name="Cantor M.N."/>
            <person name="Hua S.X."/>
        </authorList>
    </citation>
    <scope>NUCLEOTIDE SEQUENCE [LARGE SCALE GENOMIC DNA]</scope>
    <source>
        <strain evidence="2 3">Marx 270</strain>
    </source>
</reference>
<dbReference type="InParanoid" id="A0A0C3P963"/>
<dbReference type="OrthoDB" id="2712932at2759"/>
<sequence>MSFQHENTTPQPTPGRCCDYSQVADNALVVLTDDLTNTECKKIAERACWQEEAEKREREHEAECKAKVETERGGRSTEEEAERQRQRAAVEEAERQRQRAQARQNEAAQRLSGAVYNVNAAQRVPGTSVVVTATKRAPCTHCIEAGREDEEEPETLHKGPPGVGTSSWWAEWEWERQLQAVERYVEAHERAATAFKRMAERWRGAGGWQRAGNGGVE</sequence>
<name>A0A0C3P963_PISTI</name>
<evidence type="ECO:0000256" key="1">
    <source>
        <dbReference type="SAM" id="MobiDB-lite"/>
    </source>
</evidence>
<organism evidence="2 3">
    <name type="scientific">Pisolithus tinctorius Marx 270</name>
    <dbReference type="NCBI Taxonomy" id="870435"/>
    <lineage>
        <taxon>Eukaryota</taxon>
        <taxon>Fungi</taxon>
        <taxon>Dikarya</taxon>
        <taxon>Basidiomycota</taxon>
        <taxon>Agaricomycotina</taxon>
        <taxon>Agaricomycetes</taxon>
        <taxon>Agaricomycetidae</taxon>
        <taxon>Boletales</taxon>
        <taxon>Sclerodermatineae</taxon>
        <taxon>Pisolithaceae</taxon>
        <taxon>Pisolithus</taxon>
    </lineage>
</organism>
<reference evidence="3" key="2">
    <citation type="submission" date="2015-01" db="EMBL/GenBank/DDBJ databases">
        <title>Evolutionary Origins and Diversification of the Mycorrhizal Mutualists.</title>
        <authorList>
            <consortium name="DOE Joint Genome Institute"/>
            <consortium name="Mycorrhizal Genomics Consortium"/>
            <person name="Kohler A."/>
            <person name="Kuo A."/>
            <person name="Nagy L.G."/>
            <person name="Floudas D."/>
            <person name="Copeland A."/>
            <person name="Barry K.W."/>
            <person name="Cichocki N."/>
            <person name="Veneault-Fourrey C."/>
            <person name="LaButti K."/>
            <person name="Lindquist E.A."/>
            <person name="Lipzen A."/>
            <person name="Lundell T."/>
            <person name="Morin E."/>
            <person name="Murat C."/>
            <person name="Riley R."/>
            <person name="Ohm R."/>
            <person name="Sun H."/>
            <person name="Tunlid A."/>
            <person name="Henrissat B."/>
            <person name="Grigoriev I.V."/>
            <person name="Hibbett D.S."/>
            <person name="Martin F."/>
        </authorList>
    </citation>
    <scope>NUCLEOTIDE SEQUENCE [LARGE SCALE GENOMIC DNA]</scope>
    <source>
        <strain evidence="3">Marx 270</strain>
    </source>
</reference>